<comment type="caution">
    <text evidence="7">The sequence shown here is derived from an EMBL/GenBank/DDBJ whole genome shotgun (WGS) entry which is preliminary data.</text>
</comment>
<proteinExistence type="predicted"/>
<evidence type="ECO:0000256" key="5">
    <source>
        <dbReference type="SAM" id="MobiDB-lite"/>
    </source>
</evidence>
<feature type="region of interest" description="Disordered" evidence="5">
    <location>
        <begin position="1"/>
        <end position="51"/>
    </location>
</feature>
<dbReference type="GO" id="GO:0000287">
    <property type="term" value="F:magnesium ion binding"/>
    <property type="evidence" value="ECO:0007669"/>
    <property type="project" value="TreeGrafter"/>
</dbReference>
<evidence type="ECO:0000256" key="2">
    <source>
        <dbReference type="ARBA" id="ARBA00022692"/>
    </source>
</evidence>
<feature type="region of interest" description="Disordered" evidence="5">
    <location>
        <begin position="115"/>
        <end position="166"/>
    </location>
</feature>
<dbReference type="AlphaFoldDB" id="A0A8S8ZE45"/>
<dbReference type="GO" id="GO:0050897">
    <property type="term" value="F:cobalt ion binding"/>
    <property type="evidence" value="ECO:0007669"/>
    <property type="project" value="TreeGrafter"/>
</dbReference>
<organism evidence="7 8">
    <name type="scientific">Sordaria macrospora</name>
    <dbReference type="NCBI Taxonomy" id="5147"/>
    <lineage>
        <taxon>Eukaryota</taxon>
        <taxon>Fungi</taxon>
        <taxon>Dikarya</taxon>
        <taxon>Ascomycota</taxon>
        <taxon>Pezizomycotina</taxon>
        <taxon>Sordariomycetes</taxon>
        <taxon>Sordariomycetidae</taxon>
        <taxon>Sordariales</taxon>
        <taxon>Sordariaceae</taxon>
        <taxon>Sordaria</taxon>
    </lineage>
</organism>
<dbReference type="OMA" id="DPFYALH"/>
<feature type="compositionally biased region" description="Low complexity" evidence="5">
    <location>
        <begin position="345"/>
        <end position="363"/>
    </location>
</feature>
<keyword evidence="4 6" id="KW-0472">Membrane</keyword>
<feature type="transmembrane region" description="Helical" evidence="6">
    <location>
        <begin position="607"/>
        <end position="631"/>
    </location>
</feature>
<dbReference type="GO" id="GO:0015087">
    <property type="term" value="F:cobalt ion transmembrane transporter activity"/>
    <property type="evidence" value="ECO:0007669"/>
    <property type="project" value="TreeGrafter"/>
</dbReference>
<protein>
    <submittedName>
        <fullName evidence="7">Uncharacterized protein</fullName>
    </submittedName>
</protein>
<evidence type="ECO:0000256" key="4">
    <source>
        <dbReference type="ARBA" id="ARBA00023136"/>
    </source>
</evidence>
<keyword evidence="2 6" id="KW-0812">Transmembrane</keyword>
<keyword evidence="3 6" id="KW-1133">Transmembrane helix</keyword>
<dbReference type="GO" id="GO:0005886">
    <property type="term" value="C:plasma membrane"/>
    <property type="evidence" value="ECO:0007669"/>
    <property type="project" value="UniProtKB-SubCell"/>
</dbReference>
<dbReference type="SUPFAM" id="SSF144083">
    <property type="entry name" value="Magnesium transport protein CorA, transmembrane region"/>
    <property type="match status" value="1"/>
</dbReference>
<dbReference type="Gene3D" id="1.20.58.340">
    <property type="entry name" value="Magnesium transport protein CorA, transmembrane region"/>
    <property type="match status" value="1"/>
</dbReference>
<evidence type="ECO:0000256" key="3">
    <source>
        <dbReference type="ARBA" id="ARBA00022989"/>
    </source>
</evidence>
<feature type="region of interest" description="Disordered" evidence="5">
    <location>
        <begin position="340"/>
        <end position="363"/>
    </location>
</feature>
<sequence length="651" mass="73166">MSGNDPSIPLASIPPQRSLSIQRPTRGRATLAPGLITPSRGTSATRTVDERSELKPAHYASAVREYAHLPNCIGDNYIWLARFLKSDETASTHVSPNPPGDRSPNPAPLVVQYLLGCNDDPSSPQHNPTRNLSTTSIQPLGPGEPTPATERTSADERRNRHEVKPSIPFNTPAEFFSRGTGEGFNGAQSSVVFLCGYLPGAWINHVGARYIIDPEFFCRHLDFRSPDETPKNFSIPALPSCSSFLIELPVMTIGIDKTNKGFYGKTIEITRREAEAALDTHRHRLAISDMADGESLIRDFYVFDDTHFAVEQRISICMEKSKDERSFQLLVWLDSTERLHDSGDSTSPSSSSPSSLSSPSLRSSFPGFHQKTQTYPWVIKQPSSDNRYLPVILHKHKIALKAHLLSQGILSPSARSAAHLPNDYGRSLHAAIMSQDAFYCLTEIFNFASSSQMEFLNLIDLKLDLYTSLPPEKDFEVLPNLKYSKKILYRYIQKTERVLESIRNATNKESRWPRPIDQTEKARVTAQNIERDFEHLLKRAQTLHSRTTEAIAVLMSSISIFESQKAIQQAEDMARLTSLAFLFVPLSFATSLFGMNFKELDDKKLSIWLWGLVSAISLLIAILAYCLFPYVERLRNRVKVLVVRWWKSIVA</sequence>
<dbReference type="GO" id="GO:0015095">
    <property type="term" value="F:magnesium ion transmembrane transporter activity"/>
    <property type="evidence" value="ECO:0007669"/>
    <property type="project" value="TreeGrafter"/>
</dbReference>
<comment type="subcellular location">
    <subcellularLocation>
        <location evidence="1">Cell membrane</location>
        <topology evidence="1">Multi-pass membrane protein</topology>
    </subcellularLocation>
</comment>
<evidence type="ECO:0000256" key="6">
    <source>
        <dbReference type="SAM" id="Phobius"/>
    </source>
</evidence>
<dbReference type="EMBL" id="NMPR01000189">
    <property type="protein sequence ID" value="KAA8628363.1"/>
    <property type="molecule type" value="Genomic_DNA"/>
</dbReference>
<dbReference type="VEuPathDB" id="FungiDB:SMAC_08856"/>
<reference evidence="7 8" key="1">
    <citation type="submission" date="2017-07" db="EMBL/GenBank/DDBJ databases">
        <title>Genome sequence of the Sordaria macrospora wild type strain R19027.</title>
        <authorList>
            <person name="Nowrousian M."/>
            <person name="Teichert I."/>
            <person name="Kueck U."/>
        </authorList>
    </citation>
    <scope>NUCLEOTIDE SEQUENCE [LARGE SCALE GENOMIC DNA]</scope>
    <source>
        <strain evidence="7 8">R19027</strain>
        <tissue evidence="7">Mycelium</tissue>
    </source>
</reference>
<accession>A0A8S8ZE45</accession>
<evidence type="ECO:0000313" key="8">
    <source>
        <dbReference type="Proteomes" id="UP000433876"/>
    </source>
</evidence>
<evidence type="ECO:0000256" key="1">
    <source>
        <dbReference type="ARBA" id="ARBA00004651"/>
    </source>
</evidence>
<dbReference type="Pfam" id="PF01544">
    <property type="entry name" value="CorA"/>
    <property type="match status" value="1"/>
</dbReference>
<feature type="compositionally biased region" description="Polar residues" evidence="5">
    <location>
        <begin position="120"/>
        <end position="138"/>
    </location>
</feature>
<dbReference type="Proteomes" id="UP000433876">
    <property type="component" value="Unassembled WGS sequence"/>
</dbReference>
<feature type="compositionally biased region" description="Basic and acidic residues" evidence="5">
    <location>
        <begin position="152"/>
        <end position="164"/>
    </location>
</feature>
<name>A0A8S8ZE45_SORMA</name>
<dbReference type="PANTHER" id="PTHR46494:SF1">
    <property type="entry name" value="CORA FAMILY METAL ION TRANSPORTER (EUROFUNG)"/>
    <property type="match status" value="1"/>
</dbReference>
<gene>
    <name evidence="7" type="ORF">SMACR_08856</name>
</gene>
<dbReference type="InterPro" id="IPR045863">
    <property type="entry name" value="CorA_TM1_TM2"/>
</dbReference>
<dbReference type="PANTHER" id="PTHR46494">
    <property type="entry name" value="CORA FAMILY METAL ION TRANSPORTER (EUROFUNG)"/>
    <property type="match status" value="1"/>
</dbReference>
<evidence type="ECO:0000313" key="7">
    <source>
        <dbReference type="EMBL" id="KAA8628363.1"/>
    </source>
</evidence>
<dbReference type="InterPro" id="IPR002523">
    <property type="entry name" value="MgTranspt_CorA/ZnTranspt_ZntB"/>
</dbReference>